<comment type="similarity">
    <text evidence="2">Belongs to the OmpP1/FadL family.</text>
</comment>
<comment type="caution">
    <text evidence="8">The sequence shown here is derived from an EMBL/GenBank/DDBJ whole genome shotgun (WGS) entry which is preliminary data.</text>
</comment>
<name>A0A934VLD4_9BACT</name>
<keyword evidence="5" id="KW-0732">Signal</keyword>
<accession>A0A934VLD4</accession>
<reference evidence="8" key="1">
    <citation type="submission" date="2021-01" db="EMBL/GenBank/DDBJ databases">
        <title>Modified the classification status of verrucomicrobia.</title>
        <authorList>
            <person name="Feng X."/>
        </authorList>
    </citation>
    <scope>NUCLEOTIDE SEQUENCE</scope>
    <source>
        <strain evidence="8">KCTC 12986</strain>
    </source>
</reference>
<keyword evidence="7" id="KW-0998">Cell outer membrane</keyword>
<dbReference type="Gene3D" id="2.40.160.60">
    <property type="entry name" value="Outer membrane protein transport protein (OMPP1/FadL/TodX)"/>
    <property type="match status" value="1"/>
</dbReference>
<dbReference type="RefSeq" id="WP_200390211.1">
    <property type="nucleotide sequence ID" value="NZ_JAENIO010000003.1"/>
</dbReference>
<gene>
    <name evidence="8" type="ORF">JIN78_01775</name>
</gene>
<dbReference type="AlphaFoldDB" id="A0A934VLD4"/>
<evidence type="ECO:0000256" key="6">
    <source>
        <dbReference type="ARBA" id="ARBA00023136"/>
    </source>
</evidence>
<dbReference type="EMBL" id="JAENIO010000003">
    <property type="protein sequence ID" value="MBK1832775.1"/>
    <property type="molecule type" value="Genomic_DNA"/>
</dbReference>
<keyword evidence="3" id="KW-1134">Transmembrane beta strand</keyword>
<keyword evidence="6" id="KW-0472">Membrane</keyword>
<evidence type="ECO:0000256" key="4">
    <source>
        <dbReference type="ARBA" id="ARBA00022692"/>
    </source>
</evidence>
<keyword evidence="4" id="KW-0812">Transmembrane</keyword>
<evidence type="ECO:0000256" key="5">
    <source>
        <dbReference type="ARBA" id="ARBA00022729"/>
    </source>
</evidence>
<dbReference type="InterPro" id="IPR005017">
    <property type="entry name" value="OMPP1/FadL/TodX"/>
</dbReference>
<dbReference type="GO" id="GO:0009279">
    <property type="term" value="C:cell outer membrane"/>
    <property type="evidence" value="ECO:0007669"/>
    <property type="project" value="UniProtKB-SubCell"/>
</dbReference>
<comment type="subcellular location">
    <subcellularLocation>
        <location evidence="1">Cell outer membrane</location>
        <topology evidence="1">Multi-pass membrane protein</topology>
    </subcellularLocation>
</comment>
<evidence type="ECO:0000256" key="2">
    <source>
        <dbReference type="ARBA" id="ARBA00008163"/>
    </source>
</evidence>
<dbReference type="PANTHER" id="PTHR35093">
    <property type="entry name" value="OUTER MEMBRANE PROTEIN NMB0088-RELATED"/>
    <property type="match status" value="1"/>
</dbReference>
<keyword evidence="9" id="KW-1185">Reference proteome</keyword>
<dbReference type="PANTHER" id="PTHR35093:SF8">
    <property type="entry name" value="OUTER MEMBRANE PROTEIN NMB0088-RELATED"/>
    <property type="match status" value="1"/>
</dbReference>
<dbReference type="Pfam" id="PF03349">
    <property type="entry name" value="Toluene_X"/>
    <property type="match status" value="1"/>
</dbReference>
<evidence type="ECO:0000256" key="1">
    <source>
        <dbReference type="ARBA" id="ARBA00004571"/>
    </source>
</evidence>
<evidence type="ECO:0000313" key="8">
    <source>
        <dbReference type="EMBL" id="MBK1832775.1"/>
    </source>
</evidence>
<sequence>MKTTPARIAQASLLLALYASTPSLPGAGFQLSERSASGLGRAFSGEAAIADNATVLSSNPAALLLLGGDWHFASGVTYIEPGADVTYYPALRGGNDGPSFKADDIAESAWVPYLYATKRVTDDLALGLGLYTTYGLRTSYDSADANLMGTKDSEITSVNLNPSFSFRLSDRLLVGGGFNALYAEGELTAHAVTGTAFPSFGLEGDDWGFGYNLGLLYEFSPQTRVGLSYRSAIDLDLEGEVDGSIVGGATVPGDLALELPASIEFSLFHQLNEKWSLHGDVFWTQWSSFEALEPKVDTGNAAVDAAINAGLRTPQNWEDSFRYALGATYSHDSQWTFRAGIAFDESPVDDENRNLRIPDSDRFWLSIGASYAVNEHLTLDAGYSYIFIDSVSLGQNDKGLIDTRSKAEGDIQLFSLGLSGSF</sequence>
<evidence type="ECO:0000256" key="3">
    <source>
        <dbReference type="ARBA" id="ARBA00022452"/>
    </source>
</evidence>
<proteinExistence type="inferred from homology"/>
<dbReference type="Proteomes" id="UP000604083">
    <property type="component" value="Unassembled WGS sequence"/>
</dbReference>
<dbReference type="SUPFAM" id="SSF56935">
    <property type="entry name" value="Porins"/>
    <property type="match status" value="1"/>
</dbReference>
<organism evidence="8 9">
    <name type="scientific">Roseibacillus ishigakijimensis</name>
    <dbReference type="NCBI Taxonomy" id="454146"/>
    <lineage>
        <taxon>Bacteria</taxon>
        <taxon>Pseudomonadati</taxon>
        <taxon>Verrucomicrobiota</taxon>
        <taxon>Verrucomicrobiia</taxon>
        <taxon>Verrucomicrobiales</taxon>
        <taxon>Verrucomicrobiaceae</taxon>
        <taxon>Roseibacillus</taxon>
    </lineage>
</organism>
<evidence type="ECO:0000313" key="9">
    <source>
        <dbReference type="Proteomes" id="UP000604083"/>
    </source>
</evidence>
<protein>
    <submittedName>
        <fullName evidence="8">Outer membrane protein transport protein</fullName>
    </submittedName>
</protein>
<evidence type="ECO:0000256" key="7">
    <source>
        <dbReference type="ARBA" id="ARBA00023237"/>
    </source>
</evidence>
<dbReference type="GO" id="GO:0015483">
    <property type="term" value="F:long-chain fatty acid transporting porin activity"/>
    <property type="evidence" value="ECO:0007669"/>
    <property type="project" value="TreeGrafter"/>
</dbReference>